<dbReference type="PROSITE" id="PS51379">
    <property type="entry name" value="4FE4S_FER_2"/>
    <property type="match status" value="2"/>
</dbReference>
<dbReference type="Pfam" id="PF14697">
    <property type="entry name" value="Fer4_21"/>
    <property type="match status" value="1"/>
</dbReference>
<accession>A0A2M6WQ95</accession>
<evidence type="ECO:0000256" key="3">
    <source>
        <dbReference type="ARBA" id="ARBA00022723"/>
    </source>
</evidence>
<dbReference type="InterPro" id="IPR011898">
    <property type="entry name" value="PorD_KorD"/>
</dbReference>
<keyword evidence="3" id="KW-0479">Metal-binding</keyword>
<comment type="cofactor">
    <cofactor evidence="1">
        <name>[4Fe-4S] cluster</name>
        <dbReference type="ChEBI" id="CHEBI:49883"/>
    </cofactor>
</comment>
<dbReference type="Proteomes" id="UP000228900">
    <property type="component" value="Unassembled WGS sequence"/>
</dbReference>
<evidence type="ECO:0000256" key="1">
    <source>
        <dbReference type="ARBA" id="ARBA00001966"/>
    </source>
</evidence>
<reference evidence="10" key="1">
    <citation type="submission" date="2017-09" db="EMBL/GenBank/DDBJ databases">
        <title>Depth-based differentiation of microbial function through sediment-hosted aquifers and enrichment of novel symbionts in the deep terrestrial subsurface.</title>
        <authorList>
            <person name="Probst A.J."/>
            <person name="Ladd B."/>
            <person name="Jarett J.K."/>
            <person name="Geller-Mcgrath D.E."/>
            <person name="Sieber C.M.K."/>
            <person name="Emerson J.B."/>
            <person name="Anantharaman K."/>
            <person name="Thomas B.C."/>
            <person name="Malmstrom R."/>
            <person name="Stieglmeier M."/>
            <person name="Klingl A."/>
            <person name="Woyke T."/>
            <person name="Ryan C.M."/>
            <person name="Banfield J.F."/>
        </authorList>
    </citation>
    <scope>NUCLEOTIDE SEQUENCE [LARGE SCALE GENOMIC DNA]</scope>
</reference>
<dbReference type="AlphaFoldDB" id="A0A2M6WQ95"/>
<dbReference type="NCBIfam" id="TIGR02179">
    <property type="entry name" value="PorD_KorD"/>
    <property type="match status" value="1"/>
</dbReference>
<sequence>MKKTLIAQPNTSRRNKTGSWRTFKPEINPDICIGCTTCTKVCPEGTIKMINLKGRPKAKIDYDYCKGCGLCAAECPVKAIIMKPEAK</sequence>
<dbReference type="GO" id="GO:0016625">
    <property type="term" value="F:oxidoreductase activity, acting on the aldehyde or oxo group of donors, iron-sulfur protein as acceptor"/>
    <property type="evidence" value="ECO:0007669"/>
    <property type="project" value="InterPro"/>
</dbReference>
<gene>
    <name evidence="9" type="ORF">COT98_01745</name>
</gene>
<proteinExistence type="predicted"/>
<keyword evidence="2" id="KW-0004">4Fe-4S</keyword>
<protein>
    <submittedName>
        <fullName evidence="9">Pyruvate synthase</fullName>
    </submittedName>
</protein>
<evidence type="ECO:0000256" key="4">
    <source>
        <dbReference type="ARBA" id="ARBA00022737"/>
    </source>
</evidence>
<dbReference type="PANTHER" id="PTHR43724:SF1">
    <property type="entry name" value="PYRUVATE SYNTHASE SUBUNIT PORD"/>
    <property type="match status" value="1"/>
</dbReference>
<dbReference type="GO" id="GO:0051539">
    <property type="term" value="F:4 iron, 4 sulfur cluster binding"/>
    <property type="evidence" value="ECO:0007669"/>
    <property type="project" value="UniProtKB-KW"/>
</dbReference>
<keyword evidence="6" id="KW-0411">Iron-sulfur</keyword>
<feature type="domain" description="4Fe-4S ferredoxin-type" evidence="8">
    <location>
        <begin position="23"/>
        <end position="52"/>
    </location>
</feature>
<evidence type="ECO:0000256" key="5">
    <source>
        <dbReference type="ARBA" id="ARBA00023004"/>
    </source>
</evidence>
<organism evidence="9 10">
    <name type="scientific">Candidatus Falkowbacteria bacterium CG10_big_fil_rev_8_21_14_0_10_39_9</name>
    <dbReference type="NCBI Taxonomy" id="1974566"/>
    <lineage>
        <taxon>Bacteria</taxon>
        <taxon>Candidatus Falkowiibacteriota</taxon>
    </lineage>
</organism>
<evidence type="ECO:0000256" key="6">
    <source>
        <dbReference type="ARBA" id="ARBA00023014"/>
    </source>
</evidence>
<dbReference type="PROSITE" id="PS00198">
    <property type="entry name" value="4FE4S_FER_1"/>
    <property type="match status" value="1"/>
</dbReference>
<dbReference type="EMBL" id="PFAQ01000030">
    <property type="protein sequence ID" value="PIT94904.1"/>
    <property type="molecule type" value="Genomic_DNA"/>
</dbReference>
<comment type="caution">
    <text evidence="9">The sequence shown here is derived from an EMBL/GenBank/DDBJ whole genome shotgun (WGS) entry which is preliminary data.</text>
</comment>
<dbReference type="PANTHER" id="PTHR43724">
    <property type="entry name" value="PYRUVATE SYNTHASE SUBUNIT PORD"/>
    <property type="match status" value="1"/>
</dbReference>
<keyword evidence="5" id="KW-0408">Iron</keyword>
<dbReference type="SUPFAM" id="SSF54862">
    <property type="entry name" value="4Fe-4S ferredoxins"/>
    <property type="match status" value="1"/>
</dbReference>
<evidence type="ECO:0000313" key="10">
    <source>
        <dbReference type="Proteomes" id="UP000228900"/>
    </source>
</evidence>
<dbReference type="InterPro" id="IPR017896">
    <property type="entry name" value="4Fe4S_Fe-S-bd"/>
</dbReference>
<dbReference type="GO" id="GO:0046872">
    <property type="term" value="F:metal ion binding"/>
    <property type="evidence" value="ECO:0007669"/>
    <property type="project" value="UniProtKB-KW"/>
</dbReference>
<feature type="compositionally biased region" description="Polar residues" evidence="7">
    <location>
        <begin position="7"/>
        <end position="20"/>
    </location>
</feature>
<evidence type="ECO:0000256" key="7">
    <source>
        <dbReference type="SAM" id="MobiDB-lite"/>
    </source>
</evidence>
<evidence type="ECO:0000256" key="2">
    <source>
        <dbReference type="ARBA" id="ARBA00022485"/>
    </source>
</evidence>
<dbReference type="InterPro" id="IPR017900">
    <property type="entry name" value="4Fe4S_Fe_S_CS"/>
</dbReference>
<keyword evidence="4" id="KW-0677">Repeat</keyword>
<name>A0A2M6WQ95_9BACT</name>
<evidence type="ECO:0000259" key="8">
    <source>
        <dbReference type="PROSITE" id="PS51379"/>
    </source>
</evidence>
<feature type="domain" description="4Fe-4S ferredoxin-type" evidence="8">
    <location>
        <begin position="56"/>
        <end position="85"/>
    </location>
</feature>
<dbReference type="Gene3D" id="3.30.70.20">
    <property type="match status" value="2"/>
</dbReference>
<keyword evidence="9" id="KW-0670">Pyruvate</keyword>
<feature type="region of interest" description="Disordered" evidence="7">
    <location>
        <begin position="1"/>
        <end position="20"/>
    </location>
</feature>
<evidence type="ECO:0000313" key="9">
    <source>
        <dbReference type="EMBL" id="PIT94904.1"/>
    </source>
</evidence>